<dbReference type="InterPro" id="IPR032429">
    <property type="entry name" value="Nibrin_BRCT2"/>
</dbReference>
<feature type="compositionally biased region" description="Polar residues" evidence="12">
    <location>
        <begin position="431"/>
        <end position="444"/>
    </location>
</feature>
<dbReference type="GO" id="GO:0030870">
    <property type="term" value="C:Mre11 complex"/>
    <property type="evidence" value="ECO:0007669"/>
    <property type="project" value="InterPro"/>
</dbReference>
<dbReference type="FunFam" id="3.40.50.10980:FF:000001">
    <property type="entry name" value="Nibrin"/>
    <property type="match status" value="1"/>
</dbReference>
<comment type="caution">
    <text evidence="14">The sequence shown here is derived from an EMBL/GenBank/DDBJ whole genome shotgun (WGS) entry which is preliminary data.</text>
</comment>
<dbReference type="Pfam" id="PF00533">
    <property type="entry name" value="BRCT"/>
    <property type="match status" value="1"/>
</dbReference>
<keyword evidence="8" id="KW-0539">Nucleus</keyword>
<dbReference type="GO" id="GO:0000724">
    <property type="term" value="P:double-strand break repair via homologous recombination"/>
    <property type="evidence" value="ECO:0007669"/>
    <property type="project" value="TreeGrafter"/>
</dbReference>
<dbReference type="GO" id="GO:0016605">
    <property type="term" value="C:PML body"/>
    <property type="evidence" value="ECO:0007669"/>
    <property type="project" value="UniProtKB-SubCell"/>
</dbReference>
<evidence type="ECO:0000256" key="3">
    <source>
        <dbReference type="ARBA" id="ARBA00020013"/>
    </source>
</evidence>
<evidence type="ECO:0000256" key="6">
    <source>
        <dbReference type="ARBA" id="ARBA00022895"/>
    </source>
</evidence>
<dbReference type="GO" id="GO:0000781">
    <property type="term" value="C:chromosome, telomeric region"/>
    <property type="evidence" value="ECO:0007669"/>
    <property type="project" value="UniProtKB-SubCell"/>
</dbReference>
<dbReference type="Gene3D" id="3.40.50.10980">
    <property type="entry name" value="Nibrin, BRCT2 domain"/>
    <property type="match status" value="1"/>
</dbReference>
<dbReference type="CDD" id="cd22667">
    <property type="entry name" value="FHA_NBN"/>
    <property type="match status" value="1"/>
</dbReference>
<proteinExistence type="inferred from homology"/>
<reference evidence="14 15" key="1">
    <citation type="submission" date="2019-09" db="EMBL/GenBank/DDBJ databases">
        <title>Bird 10,000 Genomes (B10K) Project - Family phase.</title>
        <authorList>
            <person name="Zhang G."/>
        </authorList>
    </citation>
    <scope>NUCLEOTIDE SEQUENCE [LARGE SCALE GENOMIC DNA]</scope>
    <source>
        <strain evidence="14">B10K-DU-012-37</strain>
    </source>
</reference>
<dbReference type="InterPro" id="IPR016592">
    <property type="entry name" value="Nibrin_met"/>
</dbReference>
<evidence type="ECO:0000256" key="10">
    <source>
        <dbReference type="ARBA" id="ARBA00023306"/>
    </source>
</evidence>
<evidence type="ECO:0000259" key="13">
    <source>
        <dbReference type="PROSITE" id="PS50006"/>
    </source>
</evidence>
<keyword evidence="4" id="KW-0158">Chromosome</keyword>
<feature type="region of interest" description="Disordered" evidence="12">
    <location>
        <begin position="537"/>
        <end position="567"/>
    </location>
</feature>
<dbReference type="InterPro" id="IPR001357">
    <property type="entry name" value="BRCT_dom"/>
</dbReference>
<evidence type="ECO:0000256" key="12">
    <source>
        <dbReference type="SAM" id="MobiDB-lite"/>
    </source>
</evidence>
<dbReference type="PIRSF" id="PIRSF011869">
    <property type="entry name" value="Nibrin_animal"/>
    <property type="match status" value="1"/>
</dbReference>
<dbReference type="EMBL" id="VZRI01008345">
    <property type="protein sequence ID" value="NWU96423.1"/>
    <property type="molecule type" value="Genomic_DNA"/>
</dbReference>
<feature type="compositionally biased region" description="Polar residues" evidence="12">
    <location>
        <begin position="457"/>
        <end position="467"/>
    </location>
</feature>
<dbReference type="GO" id="GO:0051321">
    <property type="term" value="P:meiotic cell cycle"/>
    <property type="evidence" value="ECO:0007669"/>
    <property type="project" value="UniProtKB-KW"/>
</dbReference>
<evidence type="ECO:0000313" key="15">
    <source>
        <dbReference type="Proteomes" id="UP000544127"/>
    </source>
</evidence>
<dbReference type="Pfam" id="PF08599">
    <property type="entry name" value="Nbs1_C"/>
    <property type="match status" value="1"/>
</dbReference>
<dbReference type="OrthoDB" id="552194at2759"/>
<dbReference type="GO" id="GO:0000723">
    <property type="term" value="P:telomere maintenance"/>
    <property type="evidence" value="ECO:0007669"/>
    <property type="project" value="InterPro"/>
</dbReference>
<keyword evidence="10" id="KW-0131">Cell cycle</keyword>
<evidence type="ECO:0000256" key="8">
    <source>
        <dbReference type="ARBA" id="ARBA00023242"/>
    </source>
</evidence>
<dbReference type="AlphaFoldDB" id="A0A7K6B2B4"/>
<feature type="non-terminal residue" evidence="14">
    <location>
        <position position="1"/>
    </location>
</feature>
<comment type="similarity">
    <text evidence="11">Belongs to the Nibrin family.</text>
</comment>
<organism evidence="14 15">
    <name type="scientific">Upupa epops</name>
    <name type="common">Eurasian hoopoe</name>
    <dbReference type="NCBI Taxonomy" id="57439"/>
    <lineage>
        <taxon>Eukaryota</taxon>
        <taxon>Metazoa</taxon>
        <taxon>Chordata</taxon>
        <taxon>Craniata</taxon>
        <taxon>Vertebrata</taxon>
        <taxon>Euteleostomi</taxon>
        <taxon>Archelosauria</taxon>
        <taxon>Archosauria</taxon>
        <taxon>Dinosauria</taxon>
        <taxon>Saurischia</taxon>
        <taxon>Theropoda</taxon>
        <taxon>Coelurosauria</taxon>
        <taxon>Aves</taxon>
        <taxon>Neognathae</taxon>
        <taxon>Neoaves</taxon>
        <taxon>Telluraves</taxon>
        <taxon>Coraciimorphae</taxon>
        <taxon>Bucerotiformes</taxon>
        <taxon>Upupidae</taxon>
        <taxon>Upupa</taxon>
    </lineage>
</organism>
<dbReference type="SUPFAM" id="SSF49879">
    <property type="entry name" value="SMAD/FHA domain"/>
    <property type="match status" value="1"/>
</dbReference>
<dbReference type="GO" id="GO:0007095">
    <property type="term" value="P:mitotic G2 DNA damage checkpoint signaling"/>
    <property type="evidence" value="ECO:0007669"/>
    <property type="project" value="InterPro"/>
</dbReference>
<dbReference type="InterPro" id="IPR040227">
    <property type="entry name" value="Nibrin-rel"/>
</dbReference>
<dbReference type="PROSITE" id="PS50006">
    <property type="entry name" value="FHA_DOMAIN"/>
    <property type="match status" value="1"/>
</dbReference>
<keyword evidence="6" id="KW-0779">Telomere</keyword>
<evidence type="ECO:0000313" key="14">
    <source>
        <dbReference type="EMBL" id="NWU96423.1"/>
    </source>
</evidence>
<dbReference type="FunFam" id="2.60.200.20:FF:000017">
    <property type="entry name" value="Nibrin"/>
    <property type="match status" value="1"/>
</dbReference>
<evidence type="ECO:0000256" key="4">
    <source>
        <dbReference type="ARBA" id="ARBA00022454"/>
    </source>
</evidence>
<feature type="region of interest" description="Disordered" evidence="12">
    <location>
        <begin position="748"/>
        <end position="775"/>
    </location>
</feature>
<dbReference type="Proteomes" id="UP000544127">
    <property type="component" value="Unassembled WGS sequence"/>
</dbReference>
<evidence type="ECO:0000256" key="9">
    <source>
        <dbReference type="ARBA" id="ARBA00023254"/>
    </source>
</evidence>
<dbReference type="PANTHER" id="PTHR12162:SF0">
    <property type="entry name" value="NIBRIN"/>
    <property type="match status" value="1"/>
</dbReference>
<dbReference type="SMART" id="SM00240">
    <property type="entry name" value="FHA"/>
    <property type="match status" value="1"/>
</dbReference>
<keyword evidence="9" id="KW-0469">Meiosis</keyword>
<gene>
    <name evidence="14" type="primary">Nbn</name>
    <name evidence="14" type="ORF">UPUEPO_R06257</name>
</gene>
<evidence type="ECO:0000256" key="2">
    <source>
        <dbReference type="ARBA" id="ARBA00004574"/>
    </source>
</evidence>
<dbReference type="SMART" id="SM01348">
    <property type="entry name" value="Nbs1_C"/>
    <property type="match status" value="1"/>
</dbReference>
<feature type="domain" description="FHA" evidence="13">
    <location>
        <begin position="22"/>
        <end position="81"/>
    </location>
</feature>
<keyword evidence="15" id="KW-1185">Reference proteome</keyword>
<name>A0A7K6B2B4_UPUEP</name>
<dbReference type="InterPro" id="IPR000253">
    <property type="entry name" value="FHA_dom"/>
</dbReference>
<dbReference type="PANTHER" id="PTHR12162">
    <property type="entry name" value="NIBRIN-RELATED"/>
    <property type="match status" value="1"/>
</dbReference>
<dbReference type="GO" id="GO:0003684">
    <property type="term" value="F:damaged DNA binding"/>
    <property type="evidence" value="ECO:0007669"/>
    <property type="project" value="TreeGrafter"/>
</dbReference>
<dbReference type="Gene3D" id="3.40.50.10190">
    <property type="entry name" value="BRCT domain"/>
    <property type="match status" value="1"/>
</dbReference>
<dbReference type="Gene3D" id="2.60.200.20">
    <property type="match status" value="1"/>
</dbReference>
<dbReference type="InterPro" id="IPR013908">
    <property type="entry name" value="Nibrin_C"/>
</dbReference>
<feature type="non-terminal residue" evidence="14">
    <location>
        <position position="775"/>
    </location>
</feature>
<keyword evidence="7" id="KW-0234">DNA repair</keyword>
<evidence type="ECO:0000256" key="5">
    <source>
        <dbReference type="ARBA" id="ARBA00022763"/>
    </source>
</evidence>
<protein>
    <recommendedName>
        <fullName evidence="3">Nibrin</fullName>
    </recommendedName>
</protein>
<sequence length="775" mass="85450">MWKLVPAAGNGETYRLLNGTEYIVGRKNCSILIQDDQSISRSHAVLTVSHPEATPSQSSSVPVLTVTDTSKYGTFVNGTRLNGTSVSLQSGDRINFGVFESKFRVEYEPLVVCSSCLDVAQKTTLYQAIHQLGGLVVNEWTGECTHLVMVSVKVTVKTICALICGRPIIKPEFFVELIKAIQSRHQLPNHERQVSFFCSCSFCPPVDEPSIDSGKLDLSGHCERKTIFSGKTFVFLTAKQLKKLGPAVTLGGGEAKLMTEGRKELSFLVSPDVCVVDTGLTNSQMPGSDSMRSWTDAVLTVLRSNGLRAIPEAEIGLAVIFMSTEEYCNPQKKPSNKAVTRSDAGSAVAGQAISQSLAVDETVMPTAADNSSVYVADTEVEKNTCMEIENTPQMDRGGKMAFQDITAVKKNPSTGGSVNGGTAMSRVNRASGFSQKSHPVSPSKISEAAKPGESASRHQSNSITNYFQVARKRGRAEEEEASAPKLAKLEGMSSPVPKCAERTASSVWVSETEQHEKDKIPNANFVLEDLSIKLLGNSGKPASDKSDTKTTSCRSHAPKKRKELDDLSEDRETLEIVFGSRDLDWEDGMVDHVQEAQENVHKKRCLEAKESKIQEANAKQKEDYKIPKEEELGSVLTSEMKSEIKQESPVLFSFVFFLKNHSDLQDDSRNLPSRLLLTEFRSLVVSRPRENSQLTGNSSYGGKKNFKTFKKVAYPGEGQLPYIIGGSDLIAHHAKKNSELEDWLRQEMEEQNRHTREESLADDLFRYDPNVKRRR</sequence>
<dbReference type="Pfam" id="PF16508">
    <property type="entry name" value="NIBRIN_BRCT_II"/>
    <property type="match status" value="1"/>
</dbReference>
<dbReference type="InterPro" id="IPR043014">
    <property type="entry name" value="Nibrin_BRCT2_sf"/>
</dbReference>
<dbReference type="InterPro" id="IPR008984">
    <property type="entry name" value="SMAD_FHA_dom_sf"/>
</dbReference>
<feature type="region of interest" description="Disordered" evidence="12">
    <location>
        <begin position="431"/>
        <end position="498"/>
    </location>
</feature>
<dbReference type="SUPFAM" id="SSF52113">
    <property type="entry name" value="BRCT domain"/>
    <property type="match status" value="1"/>
</dbReference>
<evidence type="ECO:0000256" key="7">
    <source>
        <dbReference type="ARBA" id="ARBA00023204"/>
    </source>
</evidence>
<dbReference type="Pfam" id="PF00498">
    <property type="entry name" value="FHA"/>
    <property type="match status" value="1"/>
</dbReference>
<evidence type="ECO:0000256" key="1">
    <source>
        <dbReference type="ARBA" id="ARBA00004322"/>
    </source>
</evidence>
<accession>A0A7K6B2B4</accession>
<dbReference type="InterPro" id="IPR036420">
    <property type="entry name" value="BRCT_dom_sf"/>
</dbReference>
<dbReference type="CDD" id="cd17741">
    <property type="entry name" value="BRCT_nibrin"/>
    <property type="match status" value="1"/>
</dbReference>
<comment type="subcellular location">
    <subcellularLocation>
        <location evidence="2">Chromosome</location>
        <location evidence="2">Telomere</location>
    </subcellularLocation>
    <subcellularLocation>
        <location evidence="1">Nucleus</location>
        <location evidence="1">PML body</location>
    </subcellularLocation>
</comment>
<evidence type="ECO:0000256" key="11">
    <source>
        <dbReference type="ARBA" id="ARBA00044757"/>
    </source>
</evidence>
<keyword evidence="5" id="KW-0227">DNA damage</keyword>